<evidence type="ECO:0000256" key="1">
    <source>
        <dbReference type="ARBA" id="ARBA00005265"/>
    </source>
</evidence>
<dbReference type="Pfam" id="PF05206">
    <property type="entry name" value="TRM13"/>
    <property type="match status" value="1"/>
</dbReference>
<evidence type="ECO:0000256" key="10">
    <source>
        <dbReference type="ARBA" id="ARBA00048635"/>
    </source>
</evidence>
<dbReference type="Proteomes" id="UP000046395">
    <property type="component" value="Unassembled WGS sequence"/>
</dbReference>
<proteinExistence type="inferred from homology"/>
<dbReference type="InterPro" id="IPR039044">
    <property type="entry name" value="Trm13"/>
</dbReference>
<dbReference type="InterPro" id="IPR022776">
    <property type="entry name" value="TRM13/UPF0224_CHHC_Znf_dom"/>
</dbReference>
<keyword evidence="8 12" id="KW-0862">Zinc</keyword>
<dbReference type="EC" id="2.1.1.225" evidence="12"/>
<evidence type="ECO:0000256" key="9">
    <source>
        <dbReference type="ARBA" id="ARBA00048165"/>
    </source>
</evidence>
<comment type="catalytic activity">
    <reaction evidence="9 12">
        <text>cytidine(4) in tRNA(Pro) + S-adenosyl-L-methionine = 2'-O-methylcytidine(4) in tRNA(Pro) + S-adenosyl-L-homocysteine + H(+)</text>
        <dbReference type="Rhea" id="RHEA:32767"/>
        <dbReference type="Rhea" id="RHEA-COMP:10397"/>
        <dbReference type="Rhea" id="RHEA-COMP:10398"/>
        <dbReference type="ChEBI" id="CHEBI:15378"/>
        <dbReference type="ChEBI" id="CHEBI:57856"/>
        <dbReference type="ChEBI" id="CHEBI:59789"/>
        <dbReference type="ChEBI" id="CHEBI:74495"/>
        <dbReference type="ChEBI" id="CHEBI:82748"/>
        <dbReference type="EC" id="2.1.1.225"/>
    </reaction>
</comment>
<evidence type="ECO:0000256" key="11">
    <source>
        <dbReference type="ARBA" id="ARBA00049393"/>
    </source>
</evidence>
<comment type="similarity">
    <text evidence="1 12">Belongs to the methyltransferase TRM13 family.</text>
</comment>
<protein>
    <recommendedName>
        <fullName evidence="12">tRNA:m(4)X modification enzyme TRM13</fullName>
        <ecNumber evidence="12">2.1.1.225</ecNumber>
    </recommendedName>
</protein>
<accession>A0A5S6Q7W3</accession>
<dbReference type="AlphaFoldDB" id="A0A5S6Q7W3"/>
<keyword evidence="3 12" id="KW-0808">Transferase</keyword>
<evidence type="ECO:0000256" key="7">
    <source>
        <dbReference type="ARBA" id="ARBA00022771"/>
    </source>
</evidence>
<evidence type="ECO:0000259" key="13">
    <source>
        <dbReference type="PROSITE" id="PS51800"/>
    </source>
</evidence>
<comment type="function">
    <text evidence="12">tRNA methylase which 2'-O-methylates cytidine(4) in tRNA(Pro) and tRNA(Gly)(GCC), and adenosine(4) in tRNA(His).</text>
</comment>
<keyword evidence="7 12" id="KW-0863">Zinc-finger</keyword>
<keyword evidence="6 12" id="KW-0479">Metal-binding</keyword>
<dbReference type="WBParaSite" id="TMUE_1000003215.1">
    <property type="protein sequence ID" value="TMUE_1000003215.1"/>
    <property type="gene ID" value="WBGene00292728"/>
</dbReference>
<organism evidence="14 15">
    <name type="scientific">Trichuris muris</name>
    <name type="common">Mouse whipworm</name>
    <dbReference type="NCBI Taxonomy" id="70415"/>
    <lineage>
        <taxon>Eukaryota</taxon>
        <taxon>Metazoa</taxon>
        <taxon>Ecdysozoa</taxon>
        <taxon>Nematoda</taxon>
        <taxon>Enoplea</taxon>
        <taxon>Dorylaimia</taxon>
        <taxon>Trichinellida</taxon>
        <taxon>Trichuridae</taxon>
        <taxon>Trichuris</taxon>
    </lineage>
</organism>
<sequence>MAAEERETCKTERRCHYFIAAKGRTCRMLTKPGSSYCGEHMTIENPETRVPCPLDARHTVYLSSLGRHLAVCNAALLTKQPWYHYNVNVFKEEADGHNCRRKPEREPVIAEHVKELLELFDRIGETVDTDIKCCSWMDEISRLKFNNTGKRSTVDRAQLSSILGHLEECGAFADDHTETCFLEFGAGRGRLTYWISMLMSGSSSRHRYVLIDKSGVRYKFENKAMKDHLDEGQFTRIQSPIEHLALGKVPPLATALRVIATCKHLCGDAFDAALCCLANAISPPDDDVKLRTAVLGPCCLHRCRWSRFCGQETFTAVGLNEKHFDAFCTIASWSNSGLGTTCPTLVKCLRCARGAWSSACRECVNVDMIDVSRKAKLVINLARKKFLEKVGFNVRLVLFVAETTTPENVLLIAKRHVSSVQNIRTRKLDMNLR</sequence>
<evidence type="ECO:0000256" key="12">
    <source>
        <dbReference type="RuleBase" id="RU367103"/>
    </source>
</evidence>
<name>A0A5S6Q7W3_TRIMR</name>
<keyword evidence="2 12" id="KW-0489">Methyltransferase</keyword>
<dbReference type="STRING" id="70415.A0A5S6Q7W3"/>
<dbReference type="PANTHER" id="PTHR12998:SF0">
    <property type="entry name" value="TRNA:M(4)X MODIFICATION ENZYME TRM13 HOMOLOG"/>
    <property type="match status" value="1"/>
</dbReference>
<dbReference type="InterPro" id="IPR007871">
    <property type="entry name" value="Methyltransferase_TRM13"/>
</dbReference>
<comment type="catalytic activity">
    <reaction evidence="10 12">
        <text>cytidine(4) in tRNA(Gly)(GCC) + S-adenosyl-L-methionine = 2'-O-methylcytidine(4) in tRNA(Gly)(GCC) + S-adenosyl-L-homocysteine + H(+)</text>
        <dbReference type="Rhea" id="RHEA:43192"/>
        <dbReference type="Rhea" id="RHEA-COMP:10399"/>
        <dbReference type="Rhea" id="RHEA-COMP:10400"/>
        <dbReference type="ChEBI" id="CHEBI:15378"/>
        <dbReference type="ChEBI" id="CHEBI:57856"/>
        <dbReference type="ChEBI" id="CHEBI:59789"/>
        <dbReference type="ChEBI" id="CHEBI:74495"/>
        <dbReference type="ChEBI" id="CHEBI:82748"/>
        <dbReference type="EC" id="2.1.1.225"/>
    </reaction>
</comment>
<evidence type="ECO:0000256" key="5">
    <source>
        <dbReference type="ARBA" id="ARBA00022694"/>
    </source>
</evidence>
<keyword evidence="5 12" id="KW-0819">tRNA processing</keyword>
<dbReference type="InterPro" id="IPR021721">
    <property type="entry name" value="Znf_CCCH-type_TRM13"/>
</dbReference>
<keyword evidence="14" id="KW-1185">Reference proteome</keyword>
<keyword evidence="4 12" id="KW-0949">S-adenosyl-L-methionine</keyword>
<dbReference type="GO" id="GO:0008270">
    <property type="term" value="F:zinc ion binding"/>
    <property type="evidence" value="ECO:0007669"/>
    <property type="project" value="UniProtKB-KW"/>
</dbReference>
<dbReference type="PANTHER" id="PTHR12998">
    <property type="entry name" value="TRNA:M(4)X MODIFICATION ENZYME TRM13 HOMOLOG"/>
    <property type="match status" value="1"/>
</dbReference>
<evidence type="ECO:0000256" key="2">
    <source>
        <dbReference type="ARBA" id="ARBA00022603"/>
    </source>
</evidence>
<evidence type="ECO:0000256" key="6">
    <source>
        <dbReference type="ARBA" id="ARBA00022723"/>
    </source>
</evidence>
<reference evidence="15" key="1">
    <citation type="submission" date="2019-12" db="UniProtKB">
        <authorList>
            <consortium name="WormBaseParasite"/>
        </authorList>
    </citation>
    <scope>IDENTIFICATION</scope>
</reference>
<dbReference type="PROSITE" id="PS51800">
    <property type="entry name" value="ZF_CHHC_U11_48K"/>
    <property type="match status" value="1"/>
</dbReference>
<comment type="catalytic activity">
    <reaction evidence="11 12">
        <text>adenosine(4) in tRNA(His) + S-adenosyl-L-methionine = 2'-O-methyladenosine(4) in tRNA(His) + S-adenosyl-L-homocysteine + H(+)</text>
        <dbReference type="Rhea" id="RHEA:43196"/>
        <dbReference type="Rhea" id="RHEA-COMP:10401"/>
        <dbReference type="Rhea" id="RHEA-COMP:10402"/>
        <dbReference type="ChEBI" id="CHEBI:15378"/>
        <dbReference type="ChEBI" id="CHEBI:57856"/>
        <dbReference type="ChEBI" id="CHEBI:59789"/>
        <dbReference type="ChEBI" id="CHEBI:74411"/>
        <dbReference type="ChEBI" id="CHEBI:74477"/>
        <dbReference type="EC" id="2.1.1.225"/>
    </reaction>
</comment>
<feature type="domain" description="CHHC U11-48K-type" evidence="13">
    <location>
        <begin position="49"/>
        <end position="76"/>
    </location>
</feature>
<evidence type="ECO:0000256" key="4">
    <source>
        <dbReference type="ARBA" id="ARBA00022691"/>
    </source>
</evidence>
<dbReference type="Pfam" id="PF05253">
    <property type="entry name" value="zf-U11-48K"/>
    <property type="match status" value="1"/>
</dbReference>
<evidence type="ECO:0000256" key="3">
    <source>
        <dbReference type="ARBA" id="ARBA00022679"/>
    </source>
</evidence>
<evidence type="ECO:0000313" key="14">
    <source>
        <dbReference type="Proteomes" id="UP000046395"/>
    </source>
</evidence>
<dbReference type="Pfam" id="PF11722">
    <property type="entry name" value="zf-TRM13_CCCH"/>
    <property type="match status" value="1"/>
</dbReference>
<evidence type="ECO:0000256" key="8">
    <source>
        <dbReference type="ARBA" id="ARBA00022833"/>
    </source>
</evidence>
<evidence type="ECO:0000313" key="15">
    <source>
        <dbReference type="WBParaSite" id="TMUE_1000003215.1"/>
    </source>
</evidence>
<dbReference type="GO" id="GO:0106050">
    <property type="term" value="F:tRNA 2'-O-methyltransferase activity"/>
    <property type="evidence" value="ECO:0007669"/>
    <property type="project" value="UniProtKB-UniRule"/>
</dbReference>
<dbReference type="GO" id="GO:0030488">
    <property type="term" value="P:tRNA methylation"/>
    <property type="evidence" value="ECO:0007669"/>
    <property type="project" value="InterPro"/>
</dbReference>